<keyword evidence="1" id="KW-1133">Transmembrane helix</keyword>
<evidence type="ECO:0000256" key="1">
    <source>
        <dbReference type="SAM" id="Phobius"/>
    </source>
</evidence>
<gene>
    <name evidence="2" type="ORF">SAMN02745190_00182</name>
</gene>
<keyword evidence="1" id="KW-0812">Transmembrane</keyword>
<dbReference type="EMBL" id="FQUG01000002">
    <property type="protein sequence ID" value="SHE33260.1"/>
    <property type="molecule type" value="Genomic_DNA"/>
</dbReference>
<organism evidence="2 3">
    <name type="scientific">Schwartzia succinivorans DSM 10502</name>
    <dbReference type="NCBI Taxonomy" id="1123243"/>
    <lineage>
        <taxon>Bacteria</taxon>
        <taxon>Bacillati</taxon>
        <taxon>Bacillota</taxon>
        <taxon>Negativicutes</taxon>
        <taxon>Selenomonadales</taxon>
        <taxon>Selenomonadaceae</taxon>
        <taxon>Schwartzia</taxon>
    </lineage>
</organism>
<keyword evidence="3" id="KW-1185">Reference proteome</keyword>
<reference evidence="2 3" key="1">
    <citation type="submission" date="2016-11" db="EMBL/GenBank/DDBJ databases">
        <authorList>
            <person name="Jaros S."/>
            <person name="Januszkiewicz K."/>
            <person name="Wedrychowicz H."/>
        </authorList>
    </citation>
    <scope>NUCLEOTIDE SEQUENCE [LARGE SCALE GENOMIC DNA]</scope>
    <source>
        <strain evidence="2 3">DSM 10502</strain>
    </source>
</reference>
<proteinExistence type="predicted"/>
<evidence type="ECO:0000313" key="3">
    <source>
        <dbReference type="Proteomes" id="UP000184404"/>
    </source>
</evidence>
<accession>A0A1M4SM11</accession>
<sequence length="362" mass="42323">MAHHWFSCPVVIGEFFFFVLSGWSIIFKLHIPSKKVYIECLLPLEVSMLGETDYVSLVKNDKKIILFPHLGFMIVEYDLESHTFEMIDISDKINKFGNGPLYNYVYKYKNRIIAQGLQTTTLISYDIKNGKYSYIDISQSYYSKYGRELEKDSFTAGVIVGNNIYIALKEKNQLLKINIDDWEVELITIGHDGENWNSVALHNDKIYLSSAYKLELVEYSIKDKSVNYLQLYQNVDWLPGQNKRGWAFSKILLVNNLLRCFPFYADSLVEIDLESGMISSFKYSLGMDGTFCEAYYDSGKIWSFVRQVDEDYILLFNEESKERIRINFSTDISNTLYRLYMEAKKIPYESCLYNINHFIESV</sequence>
<dbReference type="AlphaFoldDB" id="A0A1M4SM11"/>
<keyword evidence="1" id="KW-0472">Membrane</keyword>
<feature type="transmembrane region" description="Helical" evidence="1">
    <location>
        <begin position="6"/>
        <end position="27"/>
    </location>
</feature>
<dbReference type="SUPFAM" id="SSF63825">
    <property type="entry name" value="YWTD domain"/>
    <property type="match status" value="1"/>
</dbReference>
<name>A0A1M4SM11_9FIRM</name>
<protein>
    <submittedName>
        <fullName evidence="2">Uncharacterized protein</fullName>
    </submittedName>
</protein>
<dbReference type="STRING" id="1123243.SAMN02745190_00182"/>
<evidence type="ECO:0000313" key="2">
    <source>
        <dbReference type="EMBL" id="SHE33260.1"/>
    </source>
</evidence>
<dbReference type="RefSeq" id="WP_072934306.1">
    <property type="nucleotide sequence ID" value="NZ_FQUG01000002.1"/>
</dbReference>
<dbReference type="Proteomes" id="UP000184404">
    <property type="component" value="Unassembled WGS sequence"/>
</dbReference>